<dbReference type="GeneID" id="40305681"/>
<reference evidence="3 4" key="1">
    <citation type="submission" date="2017-09" db="EMBL/GenBank/DDBJ databases">
        <title>Genome sequencing of Besnoitia besnoiti strain Bb-Ger1.</title>
        <authorList>
            <person name="Schares G."/>
            <person name="Venepally P."/>
            <person name="Lorenzi H.A."/>
        </authorList>
    </citation>
    <scope>NUCLEOTIDE SEQUENCE [LARGE SCALE GENOMIC DNA]</scope>
    <source>
        <strain evidence="3 4">Bb-Ger1</strain>
    </source>
</reference>
<keyword evidence="2" id="KW-1133">Transmembrane helix</keyword>
<keyword evidence="4" id="KW-1185">Reference proteome</keyword>
<feature type="region of interest" description="Disordered" evidence="1">
    <location>
        <begin position="424"/>
        <end position="446"/>
    </location>
</feature>
<feature type="region of interest" description="Disordered" evidence="1">
    <location>
        <begin position="211"/>
        <end position="285"/>
    </location>
</feature>
<feature type="compositionally biased region" description="Acidic residues" evidence="1">
    <location>
        <begin position="232"/>
        <end position="247"/>
    </location>
</feature>
<dbReference type="OrthoDB" id="329758at2759"/>
<keyword evidence="2" id="KW-0812">Transmembrane</keyword>
<comment type="caution">
    <text evidence="3">The sequence shown here is derived from an EMBL/GenBank/DDBJ whole genome shotgun (WGS) entry which is preliminary data.</text>
</comment>
<protein>
    <submittedName>
        <fullName evidence="3">Uncharacterized protein</fullName>
    </submittedName>
</protein>
<dbReference type="RefSeq" id="XP_029222286.1">
    <property type="nucleotide sequence ID" value="XM_029359373.1"/>
</dbReference>
<feature type="compositionally biased region" description="Basic and acidic residues" evidence="1">
    <location>
        <begin position="124"/>
        <end position="133"/>
    </location>
</feature>
<sequence>MDTRVYFHVVLSLGAVLATVCGFFFYSRDICEAVVYCNHEELGCLYLITEDLAEREDAKGSSTQFRLEAFRDVECFHLKRALYSYIYELRDLLGGPRPSSECLRSKTVSSPSPQSAGGGGAMRSPERQRREVPPPDAEDPPAAEAHATPTPQYGLHITKILEAETLDDLKTYLEIFSFCLTSCLTPGDLSSGACELLASALRHLETQESFLNSRKSQTRRATGSGRAALSTSDDDSETWSDFDFVSEDGDRTCRSESCPGRRNDGPGQPMTAQRSQRRRRLNRPRADQLVELDHAKTVCLRQLRWLKTVVPTWAARSKSYQAHLSLVLHATRVSQLTNYLIIFSNLEPDPDGKFPVTLSSLTECLEELHVLQRVNHSLYGPSARCCGSADPGATGGQGHGASPLSSHEISSSLASYFQRQAGGKLHSKFERPAGQTGGRKAGSRHLGQGASAVKRKLLAAQLEEEIASNLHKTRNEGDAWLLETPVSKETGSRQFPADGEVVTPSAKASTLGNGRKGMALAYPVAAQSQAICCFLGDFFSKPPMLEVRFVGL</sequence>
<evidence type="ECO:0000256" key="1">
    <source>
        <dbReference type="SAM" id="MobiDB-lite"/>
    </source>
</evidence>
<feature type="compositionally biased region" description="Polar residues" evidence="1">
    <location>
        <begin position="211"/>
        <end position="221"/>
    </location>
</feature>
<dbReference type="VEuPathDB" id="ToxoDB:BESB_006180"/>
<organism evidence="3 4">
    <name type="scientific">Besnoitia besnoiti</name>
    <name type="common">Apicomplexan protozoan</name>
    <dbReference type="NCBI Taxonomy" id="94643"/>
    <lineage>
        <taxon>Eukaryota</taxon>
        <taxon>Sar</taxon>
        <taxon>Alveolata</taxon>
        <taxon>Apicomplexa</taxon>
        <taxon>Conoidasida</taxon>
        <taxon>Coccidia</taxon>
        <taxon>Eucoccidiorida</taxon>
        <taxon>Eimeriorina</taxon>
        <taxon>Sarcocystidae</taxon>
        <taxon>Besnoitia</taxon>
    </lineage>
</organism>
<dbReference type="AlphaFoldDB" id="A0A2A9MQ50"/>
<dbReference type="Proteomes" id="UP000224006">
    <property type="component" value="Chromosome I"/>
</dbReference>
<evidence type="ECO:0000256" key="2">
    <source>
        <dbReference type="SAM" id="Phobius"/>
    </source>
</evidence>
<name>A0A2A9MQ50_BESBE</name>
<evidence type="ECO:0000313" key="4">
    <source>
        <dbReference type="Proteomes" id="UP000224006"/>
    </source>
</evidence>
<evidence type="ECO:0000313" key="3">
    <source>
        <dbReference type="EMBL" id="PFH38277.1"/>
    </source>
</evidence>
<keyword evidence="2" id="KW-0472">Membrane</keyword>
<dbReference type="KEGG" id="bbes:BESB_006180"/>
<feature type="transmembrane region" description="Helical" evidence="2">
    <location>
        <begin position="5"/>
        <end position="26"/>
    </location>
</feature>
<dbReference type="STRING" id="94643.A0A2A9MQ50"/>
<gene>
    <name evidence="3" type="ORF">BESB_006180</name>
</gene>
<proteinExistence type="predicted"/>
<feature type="region of interest" description="Disordered" evidence="1">
    <location>
        <begin position="100"/>
        <end position="151"/>
    </location>
</feature>
<dbReference type="EMBL" id="NWUJ01000001">
    <property type="protein sequence ID" value="PFH38277.1"/>
    <property type="molecule type" value="Genomic_DNA"/>
</dbReference>
<accession>A0A2A9MQ50</accession>
<feature type="compositionally biased region" description="Low complexity" evidence="1">
    <location>
        <begin position="142"/>
        <end position="151"/>
    </location>
</feature>
<feature type="compositionally biased region" description="Basic and acidic residues" evidence="1">
    <location>
        <begin position="248"/>
        <end position="264"/>
    </location>
</feature>